<dbReference type="AlphaFoldDB" id="A0A2S4PSL2"/>
<feature type="compositionally biased region" description="Basic and acidic residues" evidence="6">
    <location>
        <begin position="295"/>
        <end position="307"/>
    </location>
</feature>
<dbReference type="Pfam" id="PF00076">
    <property type="entry name" value="RRM_1"/>
    <property type="match status" value="1"/>
</dbReference>
<dbReference type="GO" id="GO:0045727">
    <property type="term" value="P:positive regulation of translation"/>
    <property type="evidence" value="ECO:0007669"/>
    <property type="project" value="TreeGrafter"/>
</dbReference>
<evidence type="ECO:0000313" key="8">
    <source>
        <dbReference type="EMBL" id="POS85020.1"/>
    </source>
</evidence>
<dbReference type="Gene3D" id="3.30.70.330">
    <property type="match status" value="2"/>
</dbReference>
<dbReference type="Pfam" id="PF03467">
    <property type="entry name" value="Smg4_UPF3"/>
    <property type="match status" value="1"/>
</dbReference>
<dbReference type="InterPro" id="IPR012677">
    <property type="entry name" value="Nucleotide-bd_a/b_plait_sf"/>
</dbReference>
<evidence type="ECO:0000259" key="7">
    <source>
        <dbReference type="PROSITE" id="PS50102"/>
    </source>
</evidence>
<dbReference type="PROSITE" id="PS50102">
    <property type="entry name" value="RRM"/>
    <property type="match status" value="1"/>
</dbReference>
<dbReference type="EMBL" id="PEDP01000759">
    <property type="protein sequence ID" value="POS85020.1"/>
    <property type="molecule type" value="Genomic_DNA"/>
</dbReference>
<dbReference type="GO" id="GO:0005730">
    <property type="term" value="C:nucleolus"/>
    <property type="evidence" value="ECO:0007669"/>
    <property type="project" value="TreeGrafter"/>
</dbReference>
<proteinExistence type="inferred from homology"/>
<feature type="region of interest" description="Disordered" evidence="6">
    <location>
        <begin position="488"/>
        <end position="557"/>
    </location>
</feature>
<reference evidence="8 9" key="1">
    <citation type="submission" date="2017-10" db="EMBL/GenBank/DDBJ databases">
        <title>Development of genomic resources for the powdery mildew, Erysiphe pulchra.</title>
        <authorList>
            <person name="Wadl P.A."/>
            <person name="Mack B.M."/>
            <person name="Moore G."/>
            <person name="Beltz S.B."/>
        </authorList>
    </citation>
    <scope>NUCLEOTIDE SEQUENCE [LARGE SCALE GENOMIC DNA]</scope>
    <source>
        <strain evidence="8">Cflorida</strain>
    </source>
</reference>
<evidence type="ECO:0000256" key="3">
    <source>
        <dbReference type="ARBA" id="ARBA00023161"/>
    </source>
</evidence>
<dbReference type="InterPro" id="IPR039722">
    <property type="entry name" value="Upf3"/>
</dbReference>
<accession>A0A2S4PSL2</accession>
<feature type="compositionally biased region" description="Low complexity" evidence="6">
    <location>
        <begin position="248"/>
        <end position="257"/>
    </location>
</feature>
<keyword evidence="3" id="KW-0866">Nonsense-mediated mRNA decay</keyword>
<feature type="domain" description="RRM" evidence="7">
    <location>
        <begin position="418"/>
        <end position="498"/>
    </location>
</feature>
<protein>
    <recommendedName>
        <fullName evidence="7">RRM domain-containing protein</fullName>
    </recommendedName>
</protein>
<sequence>MTPQAVRLKIIIRRLPPDLSREEFISTLGPEWDVGQGRVDWAAFKPGKISKDPSKPSRPTRAYLHLTDELYISNLAEAIRNCTFEDAQNTFYNQCLIGPPTIEYAPFGYIPSERIRVDARAGTIDQDPEFMAFLEGLANPIKEQISETPLETNAKQEKITTTPLVQYLIEKKANKNKEAAAKSFKKQDGHTSKGKNVKDVNISPDEIKKPRDIKAERLSNKAAKEAVKILNRDTLPKSHPTSSKSTASPVSEVTSSKVEVEKLTPARQRGAAMAAHIRMLHRDLGITPAKANRQVKRETTDAPRVDKVATNQKITSTKETESPPTQNLVIPTAPRGKVNARNNRRNRGKGHSNEPDCGISTSTTSRPPTPVVLLKKAEAPRNSNSANFSDPVTPPTKPRRAGPSKKSQLITPPADGVVQAFVKHANPSQGITEPVLKEAMEIYGEVTMVEVDRRKGFAYVNFLNSEGLKKAMAASPIHIAQGAIQVMPRKAPVSHQEKKTTQPPPPHAPSRSSRGGRGGNTGGRSGRTRSKSGTNSAKNGNIDIGKHPAFLATDLPV</sequence>
<feature type="region of interest" description="Disordered" evidence="6">
    <location>
        <begin position="288"/>
        <end position="409"/>
    </location>
</feature>
<evidence type="ECO:0000256" key="2">
    <source>
        <dbReference type="ARBA" id="ARBA00005991"/>
    </source>
</evidence>
<dbReference type="PANTHER" id="PTHR13112:SF0">
    <property type="entry name" value="FI21285P1"/>
    <property type="match status" value="1"/>
</dbReference>
<evidence type="ECO:0000256" key="5">
    <source>
        <dbReference type="PROSITE-ProRule" id="PRU00176"/>
    </source>
</evidence>
<feature type="compositionally biased region" description="Polar residues" evidence="6">
    <location>
        <begin position="381"/>
        <end position="390"/>
    </location>
</feature>
<evidence type="ECO:0000256" key="4">
    <source>
        <dbReference type="ARBA" id="ARBA00023242"/>
    </source>
</evidence>
<feature type="region of interest" description="Disordered" evidence="6">
    <location>
        <begin position="230"/>
        <end position="258"/>
    </location>
</feature>
<dbReference type="CDD" id="cd00590">
    <property type="entry name" value="RRM_SF"/>
    <property type="match status" value="1"/>
</dbReference>
<dbReference type="CDD" id="cd12455">
    <property type="entry name" value="RRM_like_Smg4_UPF3"/>
    <property type="match status" value="1"/>
</dbReference>
<keyword evidence="9" id="KW-1185">Reference proteome</keyword>
<feature type="region of interest" description="Disordered" evidence="6">
    <location>
        <begin position="179"/>
        <end position="210"/>
    </location>
</feature>
<evidence type="ECO:0000256" key="1">
    <source>
        <dbReference type="ARBA" id="ARBA00004123"/>
    </source>
</evidence>
<evidence type="ECO:0000313" key="9">
    <source>
        <dbReference type="Proteomes" id="UP000237438"/>
    </source>
</evidence>
<gene>
    <name evidence="8" type="ORF">EPUL_003998</name>
</gene>
<keyword evidence="4" id="KW-0539">Nucleus</keyword>
<organism evidence="8 9">
    <name type="scientific">Erysiphe pulchra</name>
    <dbReference type="NCBI Taxonomy" id="225359"/>
    <lineage>
        <taxon>Eukaryota</taxon>
        <taxon>Fungi</taxon>
        <taxon>Dikarya</taxon>
        <taxon>Ascomycota</taxon>
        <taxon>Pezizomycotina</taxon>
        <taxon>Leotiomycetes</taxon>
        <taxon>Erysiphales</taxon>
        <taxon>Erysiphaceae</taxon>
        <taxon>Erysiphe</taxon>
    </lineage>
</organism>
<name>A0A2S4PSL2_9PEZI</name>
<dbReference type="GO" id="GO:0003729">
    <property type="term" value="F:mRNA binding"/>
    <property type="evidence" value="ECO:0007669"/>
    <property type="project" value="TreeGrafter"/>
</dbReference>
<feature type="compositionally biased region" description="Basic and acidic residues" evidence="6">
    <location>
        <begin position="179"/>
        <end position="191"/>
    </location>
</feature>
<dbReference type="GO" id="GO:0000184">
    <property type="term" value="P:nuclear-transcribed mRNA catabolic process, nonsense-mediated decay"/>
    <property type="evidence" value="ECO:0007669"/>
    <property type="project" value="UniProtKB-KW"/>
</dbReference>
<dbReference type="OrthoDB" id="18087at2759"/>
<dbReference type="Proteomes" id="UP000237438">
    <property type="component" value="Unassembled WGS sequence"/>
</dbReference>
<comment type="subcellular location">
    <subcellularLocation>
        <location evidence="1">Nucleus</location>
    </subcellularLocation>
</comment>
<dbReference type="GO" id="GO:0005737">
    <property type="term" value="C:cytoplasm"/>
    <property type="evidence" value="ECO:0007669"/>
    <property type="project" value="TreeGrafter"/>
</dbReference>
<dbReference type="PANTHER" id="PTHR13112">
    <property type="entry name" value="UPF3 REGULATOR OF NONSENSE TRANSCRIPTS-LIKE PROTEIN"/>
    <property type="match status" value="1"/>
</dbReference>
<dbReference type="STRING" id="225359.A0A2S4PSL2"/>
<feature type="non-terminal residue" evidence="8">
    <location>
        <position position="557"/>
    </location>
</feature>
<dbReference type="InterPro" id="IPR005120">
    <property type="entry name" value="UPF3_dom"/>
</dbReference>
<feature type="compositionally biased region" description="Gly residues" evidence="6">
    <location>
        <begin position="515"/>
        <end position="525"/>
    </location>
</feature>
<dbReference type="InterPro" id="IPR035979">
    <property type="entry name" value="RBD_domain_sf"/>
</dbReference>
<keyword evidence="5" id="KW-0694">RNA-binding</keyword>
<dbReference type="SUPFAM" id="SSF54928">
    <property type="entry name" value="RNA-binding domain, RBD"/>
    <property type="match status" value="2"/>
</dbReference>
<dbReference type="InterPro" id="IPR000504">
    <property type="entry name" value="RRM_dom"/>
</dbReference>
<comment type="similarity">
    <text evidence="2">Belongs to the RENT3 family.</text>
</comment>
<dbReference type="SMART" id="SM00360">
    <property type="entry name" value="RRM"/>
    <property type="match status" value="1"/>
</dbReference>
<evidence type="ECO:0000256" key="6">
    <source>
        <dbReference type="SAM" id="MobiDB-lite"/>
    </source>
</evidence>
<comment type="caution">
    <text evidence="8">The sequence shown here is derived from an EMBL/GenBank/DDBJ whole genome shotgun (WGS) entry which is preliminary data.</text>
</comment>